<sequence length="140" mass="14935">MVDAVQHPPAVKVGGRRLSITARHPPKVHLAGDAPTSPTSPEITDYPRPAPPAHFQDSSVSTHEESAPDPSHAPHKEDEILPPKREKKHTPPHAPPPAHDIKETAHWKAETTRPTREHAGKVGAGAGVRIAQPAGKTLGL</sequence>
<dbReference type="AlphaFoldDB" id="A0A5C3ME55"/>
<feature type="region of interest" description="Disordered" evidence="1">
    <location>
        <begin position="1"/>
        <end position="140"/>
    </location>
</feature>
<evidence type="ECO:0000313" key="2">
    <source>
        <dbReference type="EMBL" id="TFK42138.1"/>
    </source>
</evidence>
<accession>A0A5C3ME55</accession>
<keyword evidence="3" id="KW-1185">Reference proteome</keyword>
<feature type="compositionally biased region" description="Basic and acidic residues" evidence="1">
    <location>
        <begin position="62"/>
        <end position="84"/>
    </location>
</feature>
<reference evidence="2 3" key="1">
    <citation type="journal article" date="2019" name="Nat. Ecol. Evol.">
        <title>Megaphylogeny resolves global patterns of mushroom evolution.</title>
        <authorList>
            <person name="Varga T."/>
            <person name="Krizsan K."/>
            <person name="Foldi C."/>
            <person name="Dima B."/>
            <person name="Sanchez-Garcia M."/>
            <person name="Sanchez-Ramirez S."/>
            <person name="Szollosi G.J."/>
            <person name="Szarkandi J.G."/>
            <person name="Papp V."/>
            <person name="Albert L."/>
            <person name="Andreopoulos W."/>
            <person name="Angelini C."/>
            <person name="Antonin V."/>
            <person name="Barry K.W."/>
            <person name="Bougher N.L."/>
            <person name="Buchanan P."/>
            <person name="Buyck B."/>
            <person name="Bense V."/>
            <person name="Catcheside P."/>
            <person name="Chovatia M."/>
            <person name="Cooper J."/>
            <person name="Damon W."/>
            <person name="Desjardin D."/>
            <person name="Finy P."/>
            <person name="Geml J."/>
            <person name="Haridas S."/>
            <person name="Hughes K."/>
            <person name="Justo A."/>
            <person name="Karasinski D."/>
            <person name="Kautmanova I."/>
            <person name="Kiss B."/>
            <person name="Kocsube S."/>
            <person name="Kotiranta H."/>
            <person name="LaButti K.M."/>
            <person name="Lechner B.E."/>
            <person name="Liimatainen K."/>
            <person name="Lipzen A."/>
            <person name="Lukacs Z."/>
            <person name="Mihaltcheva S."/>
            <person name="Morgado L.N."/>
            <person name="Niskanen T."/>
            <person name="Noordeloos M.E."/>
            <person name="Ohm R.A."/>
            <person name="Ortiz-Santana B."/>
            <person name="Ovrebo C."/>
            <person name="Racz N."/>
            <person name="Riley R."/>
            <person name="Savchenko A."/>
            <person name="Shiryaev A."/>
            <person name="Soop K."/>
            <person name="Spirin V."/>
            <person name="Szebenyi C."/>
            <person name="Tomsovsky M."/>
            <person name="Tulloss R.E."/>
            <person name="Uehling J."/>
            <person name="Grigoriev I.V."/>
            <person name="Vagvolgyi C."/>
            <person name="Papp T."/>
            <person name="Martin F.M."/>
            <person name="Miettinen O."/>
            <person name="Hibbett D.S."/>
            <person name="Nagy L.G."/>
        </authorList>
    </citation>
    <scope>NUCLEOTIDE SEQUENCE [LARGE SCALE GENOMIC DNA]</scope>
    <source>
        <strain evidence="2 3">CBS 166.37</strain>
    </source>
</reference>
<feature type="compositionally biased region" description="Basic and acidic residues" evidence="1">
    <location>
        <begin position="99"/>
        <end position="120"/>
    </location>
</feature>
<proteinExistence type="predicted"/>
<dbReference type="OrthoDB" id="3228420at2759"/>
<dbReference type="Proteomes" id="UP000308652">
    <property type="component" value="Unassembled WGS sequence"/>
</dbReference>
<protein>
    <submittedName>
        <fullName evidence="2">Uncharacterized protein</fullName>
    </submittedName>
</protein>
<evidence type="ECO:0000256" key="1">
    <source>
        <dbReference type="SAM" id="MobiDB-lite"/>
    </source>
</evidence>
<organism evidence="2 3">
    <name type="scientific">Crucibulum laeve</name>
    <dbReference type="NCBI Taxonomy" id="68775"/>
    <lineage>
        <taxon>Eukaryota</taxon>
        <taxon>Fungi</taxon>
        <taxon>Dikarya</taxon>
        <taxon>Basidiomycota</taxon>
        <taxon>Agaricomycotina</taxon>
        <taxon>Agaricomycetes</taxon>
        <taxon>Agaricomycetidae</taxon>
        <taxon>Agaricales</taxon>
        <taxon>Agaricineae</taxon>
        <taxon>Nidulariaceae</taxon>
        <taxon>Crucibulum</taxon>
    </lineage>
</organism>
<dbReference type="EMBL" id="ML213593">
    <property type="protein sequence ID" value="TFK42138.1"/>
    <property type="molecule type" value="Genomic_DNA"/>
</dbReference>
<name>A0A5C3ME55_9AGAR</name>
<evidence type="ECO:0000313" key="3">
    <source>
        <dbReference type="Proteomes" id="UP000308652"/>
    </source>
</evidence>
<gene>
    <name evidence="2" type="ORF">BDQ12DRAFT_353883</name>
</gene>